<evidence type="ECO:0000259" key="2">
    <source>
        <dbReference type="Pfam" id="PF00498"/>
    </source>
</evidence>
<feature type="compositionally biased region" description="Acidic residues" evidence="1">
    <location>
        <begin position="197"/>
        <end position="210"/>
    </location>
</feature>
<evidence type="ECO:0000313" key="4">
    <source>
        <dbReference type="EMBL" id="KAK3716933.1"/>
    </source>
</evidence>
<protein>
    <recommendedName>
        <fullName evidence="6">Aprataxin and PNK-like factor</fullName>
    </recommendedName>
</protein>
<feature type="domain" description="PBZ-type" evidence="3">
    <location>
        <begin position="556"/>
        <end position="581"/>
    </location>
</feature>
<evidence type="ECO:0000259" key="3">
    <source>
        <dbReference type="Pfam" id="PF10283"/>
    </source>
</evidence>
<feature type="compositionally biased region" description="Basic residues" evidence="1">
    <location>
        <begin position="417"/>
        <end position="426"/>
    </location>
</feature>
<dbReference type="SUPFAM" id="SSF49879">
    <property type="entry name" value="SMAD/FHA domain"/>
    <property type="match status" value="1"/>
</dbReference>
<feature type="compositionally biased region" description="Basic residues" evidence="1">
    <location>
        <begin position="348"/>
        <end position="370"/>
    </location>
</feature>
<feature type="compositionally biased region" description="Acidic residues" evidence="1">
    <location>
        <begin position="433"/>
        <end position="466"/>
    </location>
</feature>
<feature type="compositionally biased region" description="Basic and acidic residues" evidence="1">
    <location>
        <begin position="143"/>
        <end position="196"/>
    </location>
</feature>
<dbReference type="GO" id="GO:0005634">
    <property type="term" value="C:nucleus"/>
    <property type="evidence" value="ECO:0007669"/>
    <property type="project" value="TreeGrafter"/>
</dbReference>
<feature type="compositionally biased region" description="Basic and acidic residues" evidence="1">
    <location>
        <begin position="108"/>
        <end position="134"/>
    </location>
</feature>
<feature type="compositionally biased region" description="Acidic residues" evidence="1">
    <location>
        <begin position="299"/>
        <end position="310"/>
    </location>
</feature>
<dbReference type="PANTHER" id="PTHR21315">
    <property type="entry name" value="APRATAXIN AND PNK-LIKE FACTOR-RELATED"/>
    <property type="match status" value="1"/>
</dbReference>
<feature type="compositionally biased region" description="Acidic residues" evidence="1">
    <location>
        <begin position="511"/>
        <end position="525"/>
    </location>
</feature>
<gene>
    <name evidence="4" type="ORF">RRG08_026723</name>
</gene>
<comment type="caution">
    <text evidence="4">The sequence shown here is derived from an EMBL/GenBank/DDBJ whole genome shotgun (WGS) entry which is preliminary data.</text>
</comment>
<feature type="compositionally biased region" description="Acidic residues" evidence="1">
    <location>
        <begin position="653"/>
        <end position="665"/>
    </location>
</feature>
<dbReference type="PANTHER" id="PTHR21315:SF2">
    <property type="entry name" value="APRATAXIN AND PNK-LIKE FACTOR"/>
    <property type="match status" value="1"/>
</dbReference>
<dbReference type="Gene3D" id="2.60.200.20">
    <property type="match status" value="1"/>
</dbReference>
<proteinExistence type="predicted"/>
<dbReference type="GO" id="GO:0006302">
    <property type="term" value="P:double-strand break repair"/>
    <property type="evidence" value="ECO:0007669"/>
    <property type="project" value="InterPro"/>
</dbReference>
<accession>A0AAE1CN39</accession>
<dbReference type="InterPro" id="IPR008984">
    <property type="entry name" value="SMAD_FHA_dom_sf"/>
</dbReference>
<dbReference type="GO" id="GO:0003906">
    <property type="term" value="F:DNA-(apurinic or apyrimidinic site) endonuclease activity"/>
    <property type="evidence" value="ECO:0007669"/>
    <property type="project" value="InterPro"/>
</dbReference>
<dbReference type="InterPro" id="IPR039253">
    <property type="entry name" value="APLF"/>
</dbReference>
<dbReference type="Pfam" id="PF10283">
    <property type="entry name" value="zf-CCHH"/>
    <property type="match status" value="1"/>
</dbReference>
<dbReference type="Proteomes" id="UP001283361">
    <property type="component" value="Unassembled WGS sequence"/>
</dbReference>
<dbReference type="FunFam" id="2.60.200.20:FF:000061">
    <property type="entry name" value="Zgc:165656 protein"/>
    <property type="match status" value="1"/>
</dbReference>
<name>A0AAE1CN39_9GAST</name>
<dbReference type="InterPro" id="IPR019406">
    <property type="entry name" value="APLF_PBZ"/>
</dbReference>
<dbReference type="Pfam" id="PF00498">
    <property type="entry name" value="FHA"/>
    <property type="match status" value="1"/>
</dbReference>
<organism evidence="4 5">
    <name type="scientific">Elysia crispata</name>
    <name type="common">lettuce slug</name>
    <dbReference type="NCBI Taxonomy" id="231223"/>
    <lineage>
        <taxon>Eukaryota</taxon>
        <taxon>Metazoa</taxon>
        <taxon>Spiralia</taxon>
        <taxon>Lophotrochozoa</taxon>
        <taxon>Mollusca</taxon>
        <taxon>Gastropoda</taxon>
        <taxon>Heterobranchia</taxon>
        <taxon>Euthyneura</taxon>
        <taxon>Panpulmonata</taxon>
        <taxon>Sacoglossa</taxon>
        <taxon>Placobranchoidea</taxon>
        <taxon>Plakobranchidae</taxon>
        <taxon>Elysia</taxon>
    </lineage>
</organism>
<reference evidence="4" key="1">
    <citation type="journal article" date="2023" name="G3 (Bethesda)">
        <title>A reference genome for the long-term kleptoplast-retaining sea slug Elysia crispata morphotype clarki.</title>
        <authorList>
            <person name="Eastman K.E."/>
            <person name="Pendleton A.L."/>
            <person name="Shaikh M.A."/>
            <person name="Suttiyut T."/>
            <person name="Ogas R."/>
            <person name="Tomko P."/>
            <person name="Gavelis G."/>
            <person name="Widhalm J.R."/>
            <person name="Wisecaver J.H."/>
        </authorList>
    </citation>
    <scope>NUCLEOTIDE SEQUENCE</scope>
    <source>
        <strain evidence="4">ECLA1</strain>
    </source>
</reference>
<feature type="compositionally biased region" description="Basic residues" evidence="1">
    <location>
        <begin position="479"/>
        <end position="506"/>
    </location>
</feature>
<feature type="compositionally biased region" description="Basic and acidic residues" evidence="1">
    <location>
        <begin position="666"/>
        <end position="676"/>
    </location>
</feature>
<sequence length="683" mass="77444">MSGITLKEVGGDLIVDVAQESTVIGRGQFLQITDKRVSRSHALLELKDGKLFITPTHTNPCFLRSEASKEQTVLTRDVKHLLSNGDEFGLLPDQLFYKVHYPQLNGKESEPIKEAKEEKEVKPEEDKAQDDVKQEAVSNGGADNKKHEADDDKDEKKISETEEVKSSSEKKENVHEKEERSIEKLEDKAEKEKEQEKEEEVEKEGNEVEDMAMPIDKKRVLPAWMVKAANQESPTKEKASPKKPTSVAVNKRSPGDKLTRPDLDEEDDDLEEDVEDDDDDEEYQPKKRGKGRSSKLSDDDYEEEASDDDYMPEKPTSKSQRGRGRKKKRGSDSEDDDFSDEDDDYSPRKAKSKKTAKGRGKKKTHSKKGPARAAKTATPRSRTKRKYEDDDDEEDDDILPRRRGGAVDDDDEMPTRRPQRAAKQKRGSYVDDPLIEEALEDFASEEEIVEDKDSDFDVEGIEDSGSDWERTASNSQKQKAAKVRGKAPAKAVSRRGPPKKKSRRPSRPIDSEDDDDEDIMEDDEPYVPRPSKRRGGLLSQDTEESDEEGHKKRRRRETCQYGKKCYRKNPVHFRTFCHPGDSSFDEGDRDDSGARENKKERDSGKSSPPKPSRPQRSTAGTKLVTHGTEDDDLPDTYDYQDSFIDDGTQPSEGEAEDDSDYDAEEDIKGLTKDAKSFIRGKKK</sequence>
<feature type="region of interest" description="Disordered" evidence="1">
    <location>
        <begin position="108"/>
        <end position="683"/>
    </location>
</feature>
<keyword evidence="5" id="KW-1185">Reference proteome</keyword>
<evidence type="ECO:0000256" key="1">
    <source>
        <dbReference type="SAM" id="MobiDB-lite"/>
    </source>
</evidence>
<feature type="compositionally biased region" description="Basic and acidic residues" evidence="1">
    <location>
        <begin position="253"/>
        <end position="262"/>
    </location>
</feature>
<dbReference type="GO" id="GO:0035861">
    <property type="term" value="C:site of double-strand break"/>
    <property type="evidence" value="ECO:0007669"/>
    <property type="project" value="TreeGrafter"/>
</dbReference>
<dbReference type="EMBL" id="JAWDGP010007464">
    <property type="protein sequence ID" value="KAK3716933.1"/>
    <property type="molecule type" value="Genomic_DNA"/>
</dbReference>
<feature type="compositionally biased region" description="Acidic residues" evidence="1">
    <location>
        <begin position="263"/>
        <end position="282"/>
    </location>
</feature>
<dbReference type="InterPro" id="IPR000253">
    <property type="entry name" value="FHA_dom"/>
</dbReference>
<feature type="compositionally biased region" description="Basic and acidic residues" evidence="1">
    <location>
        <begin position="590"/>
        <end position="604"/>
    </location>
</feature>
<feature type="compositionally biased region" description="Basic residues" evidence="1">
    <location>
        <begin position="320"/>
        <end position="329"/>
    </location>
</feature>
<dbReference type="GO" id="GO:0008408">
    <property type="term" value="F:3'-5' exonuclease activity"/>
    <property type="evidence" value="ECO:0007669"/>
    <property type="project" value="InterPro"/>
</dbReference>
<dbReference type="AlphaFoldDB" id="A0AAE1CN39"/>
<evidence type="ECO:0008006" key="6">
    <source>
        <dbReference type="Google" id="ProtNLM"/>
    </source>
</evidence>
<feature type="domain" description="FHA" evidence="2">
    <location>
        <begin position="23"/>
        <end position="88"/>
    </location>
</feature>
<evidence type="ECO:0000313" key="5">
    <source>
        <dbReference type="Proteomes" id="UP001283361"/>
    </source>
</evidence>
<feature type="compositionally biased region" description="Acidic residues" evidence="1">
    <location>
        <begin position="333"/>
        <end position="344"/>
    </location>
</feature>